<feature type="region of interest" description="Disordered" evidence="2">
    <location>
        <begin position="1747"/>
        <end position="1798"/>
    </location>
</feature>
<dbReference type="InterPro" id="IPR022385">
    <property type="entry name" value="Rhs_assc_core"/>
</dbReference>
<feature type="chain" id="PRO_5046417062" description="DNRLRE domain-containing protein" evidence="3">
    <location>
        <begin position="29"/>
        <end position="2866"/>
    </location>
</feature>
<dbReference type="Pfam" id="PF13930">
    <property type="entry name" value="Endonuclea_NS_2"/>
    <property type="match status" value="1"/>
</dbReference>
<evidence type="ECO:0000256" key="1">
    <source>
        <dbReference type="ARBA" id="ARBA00022737"/>
    </source>
</evidence>
<dbReference type="Pfam" id="PF05593">
    <property type="entry name" value="RHS_repeat"/>
    <property type="match status" value="2"/>
</dbReference>
<dbReference type="PANTHER" id="PTHR32305">
    <property type="match status" value="1"/>
</dbReference>
<dbReference type="Proteomes" id="UP001501222">
    <property type="component" value="Unassembled WGS sequence"/>
</dbReference>
<keyword evidence="1" id="KW-0677">Repeat</keyword>
<dbReference type="InterPro" id="IPR050708">
    <property type="entry name" value="T6SS_VgrG/RHS"/>
</dbReference>
<feature type="signal peptide" evidence="3">
    <location>
        <begin position="1"/>
        <end position="28"/>
    </location>
</feature>
<keyword evidence="8" id="KW-1185">Reference proteome</keyword>
<evidence type="ECO:0000256" key="3">
    <source>
        <dbReference type="SAM" id="SignalP"/>
    </source>
</evidence>
<dbReference type="InterPro" id="IPR031325">
    <property type="entry name" value="RHS_repeat"/>
</dbReference>
<dbReference type="PANTHER" id="PTHR32305:SF15">
    <property type="entry name" value="PROTEIN RHSA-RELATED"/>
    <property type="match status" value="1"/>
</dbReference>
<feature type="domain" description="Golvesin/Xly CBD-like" evidence="6">
    <location>
        <begin position="426"/>
        <end position="552"/>
    </location>
</feature>
<organism evidence="7 8">
    <name type="scientific">Kribbella ginsengisoli</name>
    <dbReference type="NCBI Taxonomy" id="363865"/>
    <lineage>
        <taxon>Bacteria</taxon>
        <taxon>Bacillati</taxon>
        <taxon>Actinomycetota</taxon>
        <taxon>Actinomycetes</taxon>
        <taxon>Propionibacteriales</taxon>
        <taxon>Kribbellaceae</taxon>
        <taxon>Kribbella</taxon>
    </lineage>
</organism>
<feature type="domain" description="Golvesin/Xly CBD-like" evidence="6">
    <location>
        <begin position="1993"/>
        <end position="2122"/>
    </location>
</feature>
<dbReference type="NCBIfam" id="TIGR01643">
    <property type="entry name" value="YD_repeat_2x"/>
    <property type="match status" value="3"/>
</dbReference>
<evidence type="ECO:0008006" key="9">
    <source>
        <dbReference type="Google" id="ProtNLM"/>
    </source>
</evidence>
<comment type="caution">
    <text evidence="7">The sequence shown here is derived from an EMBL/GenBank/DDBJ whole genome shotgun (WGS) entry which is preliminary data.</text>
</comment>
<dbReference type="NCBIfam" id="TIGR03696">
    <property type="entry name" value="Rhs_assc_core"/>
    <property type="match status" value="1"/>
</dbReference>
<accession>A0ABP6Z977</accession>
<feature type="domain" description="Type VII secretion system protein EssD-like" evidence="4">
    <location>
        <begin position="2732"/>
        <end position="2848"/>
    </location>
</feature>
<name>A0ABP6Z977_9ACTN</name>
<feature type="domain" description="Teneurin-like YD-shell" evidence="5">
    <location>
        <begin position="1601"/>
        <end position="1744"/>
    </location>
</feature>
<dbReference type="InterPro" id="IPR044927">
    <property type="entry name" value="Endonuclea_NS_2"/>
</dbReference>
<proteinExistence type="predicted"/>
<dbReference type="Pfam" id="PF25275">
    <property type="entry name" value="Golvesin_C"/>
    <property type="match status" value="2"/>
</dbReference>
<dbReference type="InterPro" id="IPR044929">
    <property type="entry name" value="DNA/RNA_non-sp_Endonuclease_sf"/>
</dbReference>
<keyword evidence="3" id="KW-0732">Signal</keyword>
<evidence type="ECO:0000256" key="2">
    <source>
        <dbReference type="SAM" id="MobiDB-lite"/>
    </source>
</evidence>
<protein>
    <recommendedName>
        <fullName evidence="9">DNRLRE domain-containing protein</fullName>
    </recommendedName>
</protein>
<dbReference type="CDD" id="cd14488">
    <property type="entry name" value="CBM6-CBM35-CBM36_like_2"/>
    <property type="match status" value="1"/>
</dbReference>
<evidence type="ECO:0000259" key="4">
    <source>
        <dbReference type="Pfam" id="PF13930"/>
    </source>
</evidence>
<dbReference type="Pfam" id="PF25023">
    <property type="entry name" value="TEN_YD-shell"/>
    <property type="match status" value="1"/>
</dbReference>
<gene>
    <name evidence="7" type="ORF">GCM10022235_81890</name>
</gene>
<dbReference type="InterPro" id="IPR056823">
    <property type="entry name" value="TEN-like_YD-shell"/>
</dbReference>
<dbReference type="Gene3D" id="2.180.10.10">
    <property type="entry name" value="RHS repeat-associated core"/>
    <property type="match status" value="4"/>
</dbReference>
<sequence>MSRVRRVLVPVSVTVALLVSGLQTQAFADSAKSSAPPAAADLKGWRSQSGQPDPELNNVLPAGVAGNEKIPAPIKRDGRRVKELAARRTPTSKVFQLADGRTEAELSSEPVNFQAADGTLEPIDTTVKASRVAGFSLANETNSFRSFFGTKADGLVRFDLGGRGLTLGAQTTKALKPTAAGDTVTYPDVFGDADLVYQVGPDQLKESIVLESASADPTYHFSLKLAGVKAVPQADGSISFLPQSGVGRPVFTMPRPFMTDARDDATSPYGKAFSDSVTQTVTQRGADIDITVRADAAWLAAPERQFPVVIDPTIAIEPAPDQAQDAMVDSGAPTTNYGGITGLYAGTTASAKRRSLLKFDISSIPAGTAVDSAQLKLYFDQSFETNANAVQLEARQVASAWTESTVNWNSTANTTLGSLAYNMSYVDDSYTSKTSMVGAWVQQAFPAADGGGYKYQNDAATGSSFSWYPDITETGNYEVSAGYIAGSNRATNTPYSVVHGGGTTAYLLDQTVGTDNVVKPLATLPFTAGGSYRASVGDVANKVTTADTMRFIKRAYDTKDAGETSVWHTFSVRSMLQSWLGGAPNNGMIVKATDETLGRGGPVYQASEYAYNGSDVHRHANRPKLIVTYGRPGVTVSTPTTIAATGATLNWSAYADPSTSTADDIVEYQVHRSIFQNFTPTPDTLVSPVATGTTTFTDTSAEPTPADDTSDEGDGYYYMVAVKTKDGGLTPSATQLARLPKAGQVVKYFQNSADSTLSSVQFATNLDKVEGNAWLEVGNNSTYGKTRAVVNFGNVASSIPAGSTILDAKLGLWKAHYEGTGAQLNGHALTRTFTEASTTWQKADSATSWTTAGGDFGASLDFVPAANMGPDPTWHWWQAKTAVQGWVNTPGTERGFVVKQATETTTGHALFLSAEAAEPLLRPLLKVTYLTKTPESAYHAPQTPQRQTPGAQYPVDVTITNTQAFALKTSDYALSYHWTLPDGTEVTSSANRLDTALPADLAPGAAVKVSAQVKSPVAGDPSNRREDFVLQWDLRNKTTGAWLSKTTGGVGTLDQNAAVEDPTSDQLGLEKFYQYAGKNTGAGSSAMVNLATGNVAFGYNALTNPSRGASTFVRMTYNSLDTSASSMGYGWSLSTSTLNRLGSALDFHPRGQKWPTDITLTDGDGTSHTFALNKHGTTDETKWDYDHPKGVHLYLQKLADPPDKKTSVNRAWVLTRPDRTQFFFDDQGFQSVLRDKNGNEMLFTYEERKSANKPVKFLDYITDAAGRRTLTLDYFEKGQAYSYINDAGVKTAGTNLTNPKIIDQVESVTDISGRKVTFTYSDKGLMAELVDGAGAAAAKTFKFVYDATNTNKNTKLVRITDPRGKSTNLSYFAATTDPKDKWKLEKLTDRLGKTTTFGYVPGTGSVETTVTDATPRTTKYVTDGFGRPVQTTNAKNETTKLSWDDDHNVTQLEEPNGARSTWTYDPKTGFPLTVKDAEANANGTPGTVLSYNVGGNGFYGELIRKVSPEGRTWTFGYDPLGNLTSVTDPKGNATATAGDYTTKYTYDLLGQLKTSIDANNNTTTYSLYHDTGYPTRITDALSKSSDVSYDVRGNVLTTTDAKLKTSTYTYDLFGRPLTSKVPKDQAANLYITTPAPVYDANDNVTQATAPNGAVSTNAYDDADQLVSSKAPKDLATDPDRETKYEYDVVGNLLRQTEPKGALTPDPADFVTSYEYDPVYQLLSVTNAQNDKISYEYDNVGNVVTVVDPRKSKSTDPADYTSKSTYDKAHRPKTATDAAGKTTSQEYDRDGNVISTTDADGNKTLVTLDERGKTVQVKVPHSKDAGGVVTYRTTQVEYDQVGNQTKVISPRGVETTDDPDDFAQVTVYDALNRPKEKVSPYDKDDARYNTPDKTVMTYDEVGNVTKVSAPASEGQTVRNDTSYDYFDNGWVKSSTDPWDIVAAYGYNELGQQTARTLTSAGGSSSRTMAWNFFPDGKLKSRSDDGVPVGLDVSLVDNSDTGDVDVAGTWALSSSGTGFQGTNYRTHAAATGSTDKHTWKLNVPADGKYTVYVRYPSVAGASTAAPYSVSTGGAPVSKPVNQTTGAGTWVSLGQFTFAEATTGSVSLTPAATGTVVADAVKVVRDNTGETDAEKKDFTYSYDTNGNLLQITDTQPGAKVSDYLVSYNGLNQVAKVEEKKAAALLKTTTYTYNENGAPVTRGYDDAADKDDQFSSYSYDVRDLVEQVKNGKSASDPAPKISGYTYTSRGEADVETKANGNTVDSDYYLDGLVASQLEKKSNGTLVSQHAMEYSPNGDRIKDTAKVQNADDHAAYLDNVFAYTFDPLDRIAKVEKKDAAGATVQSTESYTHDPAGNVVAQTVKNVSTNYTYDRNRLLTTTTAGATASYTYDPFGRLSQVSSAGAVIERNTYDGYDHIVKHRQLQEDGSTKTTNTTFDALDRTSSKVEGTKTTNYSYLGLSGEVLSEEVAGQLTASYQYSPWGSRLSQVKFKADGSTEDSYYGYNPHSDVETLTTDAGDTRSTYGYTAYGKNDDDRFTGVDKPEAQNPGKDPYNVYRFNAKRWDQSSESYDMGFRNYSPGLNRFLTRDAYNGALADLNLGTDPWTSNRYAFAGGNPISGVEVDGHYAIDEYGKRVSQETPTLVQPNPPDAPGTSIDLVPGVFASRLAAQEAEAAAARAAAAARLGTGARLLGIFRAILSLGGDSVQNEMLEVDRDSQERSCRDLMTSNGTSIYYYPTQGSYGPNGEGRATGAVACLNGALPKSFRDETARYTPPGYDSDTMHRGHLIANQFGGDNRKPENIIPQYSGRNMSDMRKVENNIARRLVAGQTIYYGVFPVYDPYSRDPAVPKGVQIYWRSSNGESGDPYVPNYP</sequence>
<evidence type="ECO:0000259" key="5">
    <source>
        <dbReference type="Pfam" id="PF25023"/>
    </source>
</evidence>
<dbReference type="InterPro" id="IPR033803">
    <property type="entry name" value="CBD-like_Golvesin-Xly"/>
</dbReference>
<dbReference type="NCBIfam" id="NF033679">
    <property type="entry name" value="DNRLRE_dom"/>
    <property type="match status" value="2"/>
</dbReference>
<evidence type="ECO:0000313" key="7">
    <source>
        <dbReference type="EMBL" id="GAA3597777.1"/>
    </source>
</evidence>
<evidence type="ECO:0000259" key="6">
    <source>
        <dbReference type="Pfam" id="PF25275"/>
    </source>
</evidence>
<dbReference type="Gene3D" id="3.40.570.10">
    <property type="entry name" value="Extracellular Endonuclease, subunit A"/>
    <property type="match status" value="1"/>
</dbReference>
<evidence type="ECO:0000313" key="8">
    <source>
        <dbReference type="Proteomes" id="UP001501222"/>
    </source>
</evidence>
<dbReference type="InterPro" id="IPR006530">
    <property type="entry name" value="YD"/>
</dbReference>
<dbReference type="RefSeq" id="WP_344850005.1">
    <property type="nucleotide sequence ID" value="NZ_BAABAA010000021.1"/>
</dbReference>
<feature type="region of interest" description="Disordered" evidence="2">
    <location>
        <begin position="34"/>
        <end position="56"/>
    </location>
</feature>
<feature type="region of interest" description="Disordered" evidence="2">
    <location>
        <begin position="693"/>
        <end position="712"/>
    </location>
</feature>
<dbReference type="EMBL" id="BAABAA010000021">
    <property type="protein sequence ID" value="GAA3597777.1"/>
    <property type="molecule type" value="Genomic_DNA"/>
</dbReference>
<reference evidence="8" key="1">
    <citation type="journal article" date="2019" name="Int. J. Syst. Evol. Microbiol.">
        <title>The Global Catalogue of Microorganisms (GCM) 10K type strain sequencing project: providing services to taxonomists for standard genome sequencing and annotation.</title>
        <authorList>
            <consortium name="The Broad Institute Genomics Platform"/>
            <consortium name="The Broad Institute Genome Sequencing Center for Infectious Disease"/>
            <person name="Wu L."/>
            <person name="Ma J."/>
        </authorList>
    </citation>
    <scope>NUCLEOTIDE SEQUENCE [LARGE SCALE GENOMIC DNA]</scope>
    <source>
        <strain evidence="8">JCM 16928</strain>
    </source>
</reference>